<feature type="transmembrane region" description="Helical" evidence="2">
    <location>
        <begin position="126"/>
        <end position="145"/>
    </location>
</feature>
<evidence type="ECO:0000313" key="3">
    <source>
        <dbReference type="EMBL" id="GHP08610.1"/>
    </source>
</evidence>
<keyword evidence="4" id="KW-1185">Reference proteome</keyword>
<gene>
    <name evidence="3" type="ORF">PPROV_000734700</name>
</gene>
<dbReference type="AlphaFoldDB" id="A0A830HS84"/>
<accession>A0A830HS84</accession>
<reference evidence="3" key="1">
    <citation type="submission" date="2020-10" db="EMBL/GenBank/DDBJ databases">
        <title>Unveiling of a novel bifunctional photoreceptor, Dualchrome1, isolated from a cosmopolitan green alga.</title>
        <authorList>
            <person name="Suzuki S."/>
            <person name="Kawachi M."/>
        </authorList>
    </citation>
    <scope>NUCLEOTIDE SEQUENCE</scope>
    <source>
        <strain evidence="3">NIES 2893</strain>
    </source>
</reference>
<dbReference type="PANTHER" id="PTHR36009:SF3">
    <property type="entry name" value="TRANSMEMBRANE PROTEIN"/>
    <property type="match status" value="1"/>
</dbReference>
<sequence>MMMLSGSASFSSSQSSQCFNGSTPLKWKKKASLLTGYNKSKHAHTRSTRSYALIKLPSLSSFSVSKKTPPPPPPLDVAAGLRAAAPFAVPWASLVAYAALVAPTSPAGFDENLVQQIIAQQGPPTFSGLFNVMGVWPAVYASLLIPSARIVQTDDKRFAPPATPFVAASVAFGAFALLPYLAITKFREAADGAVADEAAWEGRTGGFVAKILESKIQAALLVGAVAACAYQASSGGLAGVEEFKAMFATSKLVNVTSCDCATLSLCAPFWAASDARRRGVDANWPFLLSLLPIMGPAVYLLLRPQLETTAE</sequence>
<evidence type="ECO:0008006" key="5">
    <source>
        <dbReference type="Google" id="ProtNLM"/>
    </source>
</evidence>
<keyword evidence="2" id="KW-0472">Membrane</keyword>
<name>A0A830HS84_9CHLO</name>
<proteinExistence type="predicted"/>
<protein>
    <recommendedName>
        <fullName evidence="5">Cardiolipin synthase N-terminal domain-containing protein</fullName>
    </recommendedName>
</protein>
<evidence type="ECO:0000313" key="4">
    <source>
        <dbReference type="Proteomes" id="UP000660262"/>
    </source>
</evidence>
<dbReference type="Proteomes" id="UP000660262">
    <property type="component" value="Unassembled WGS sequence"/>
</dbReference>
<dbReference type="OrthoDB" id="47210at2759"/>
<evidence type="ECO:0000256" key="1">
    <source>
        <dbReference type="SAM" id="MobiDB-lite"/>
    </source>
</evidence>
<feature type="transmembrane region" description="Helical" evidence="2">
    <location>
        <begin position="165"/>
        <end position="183"/>
    </location>
</feature>
<dbReference type="PANTHER" id="PTHR36009">
    <property type="match status" value="1"/>
</dbReference>
<evidence type="ECO:0000256" key="2">
    <source>
        <dbReference type="SAM" id="Phobius"/>
    </source>
</evidence>
<dbReference type="EMBL" id="BNJQ01000021">
    <property type="protein sequence ID" value="GHP08610.1"/>
    <property type="molecule type" value="Genomic_DNA"/>
</dbReference>
<feature type="transmembrane region" description="Helical" evidence="2">
    <location>
        <begin position="284"/>
        <end position="302"/>
    </location>
</feature>
<organism evidence="3 4">
    <name type="scientific">Pycnococcus provasolii</name>
    <dbReference type="NCBI Taxonomy" id="41880"/>
    <lineage>
        <taxon>Eukaryota</taxon>
        <taxon>Viridiplantae</taxon>
        <taxon>Chlorophyta</taxon>
        <taxon>Pseudoscourfieldiophyceae</taxon>
        <taxon>Pseudoscourfieldiales</taxon>
        <taxon>Pycnococcaceae</taxon>
        <taxon>Pycnococcus</taxon>
    </lineage>
</organism>
<keyword evidence="2" id="KW-0812">Transmembrane</keyword>
<keyword evidence="2" id="KW-1133">Transmembrane helix</keyword>
<comment type="caution">
    <text evidence="3">The sequence shown here is derived from an EMBL/GenBank/DDBJ whole genome shotgun (WGS) entry which is preliminary data.</text>
</comment>
<feature type="region of interest" description="Disordered" evidence="1">
    <location>
        <begin position="1"/>
        <end position="20"/>
    </location>
</feature>